<gene>
    <name evidence="3" type="ORF">SAMN05216270_10223</name>
</gene>
<dbReference type="Proteomes" id="UP000198949">
    <property type="component" value="Unassembled WGS sequence"/>
</dbReference>
<dbReference type="InterPro" id="IPR050769">
    <property type="entry name" value="NAT_camello-type"/>
</dbReference>
<dbReference type="RefSeq" id="WP_091028775.1">
    <property type="nucleotide sequence ID" value="NZ_FNAD01000002.1"/>
</dbReference>
<keyword evidence="4" id="KW-1185">Reference proteome</keyword>
<proteinExistence type="predicted"/>
<dbReference type="SUPFAM" id="SSF55729">
    <property type="entry name" value="Acyl-CoA N-acyltransferases (Nat)"/>
    <property type="match status" value="1"/>
</dbReference>
<dbReference type="GO" id="GO:0008080">
    <property type="term" value="F:N-acetyltransferase activity"/>
    <property type="evidence" value="ECO:0007669"/>
    <property type="project" value="InterPro"/>
</dbReference>
<dbReference type="CDD" id="cd04301">
    <property type="entry name" value="NAT_SF"/>
    <property type="match status" value="1"/>
</dbReference>
<dbReference type="InterPro" id="IPR016181">
    <property type="entry name" value="Acyl_CoA_acyltransferase"/>
</dbReference>
<feature type="domain" description="N-acetyltransferase" evidence="2">
    <location>
        <begin position="4"/>
        <end position="162"/>
    </location>
</feature>
<evidence type="ECO:0000259" key="2">
    <source>
        <dbReference type="PROSITE" id="PS51186"/>
    </source>
</evidence>
<name>A0A1G6SCL2_9ACTN</name>
<evidence type="ECO:0000256" key="1">
    <source>
        <dbReference type="ARBA" id="ARBA00022679"/>
    </source>
</evidence>
<sequence length="163" mass="18121">MGEPELRGLRPGDLGWIVYSQGKGYWEHYDWNGEYEALIARICADFADGHDAERETGWIAEIDGEPVGSVLCVSAGGTTAKLRLLWVEPSARGKGVGGLLVRRCVEFARSAGYTDLTLWTTSMLEPARRLYRDAGFTLTSEEPARLFGHDLVTEVWDLDLREG</sequence>
<dbReference type="PANTHER" id="PTHR13947">
    <property type="entry name" value="GNAT FAMILY N-ACETYLTRANSFERASE"/>
    <property type="match status" value="1"/>
</dbReference>
<dbReference type="OrthoDB" id="273614at2"/>
<dbReference type="Pfam" id="PF00583">
    <property type="entry name" value="Acetyltransf_1"/>
    <property type="match status" value="1"/>
</dbReference>
<accession>A0A1G6SCL2</accession>
<reference evidence="4" key="1">
    <citation type="submission" date="2016-10" db="EMBL/GenBank/DDBJ databases">
        <authorList>
            <person name="Varghese N."/>
            <person name="Submissions S."/>
        </authorList>
    </citation>
    <scope>NUCLEOTIDE SEQUENCE [LARGE SCALE GENOMIC DNA]</scope>
    <source>
        <strain evidence="4">CGMCC 4.3516</strain>
    </source>
</reference>
<dbReference type="EMBL" id="FNAD01000002">
    <property type="protein sequence ID" value="SDD14609.1"/>
    <property type="molecule type" value="Genomic_DNA"/>
</dbReference>
<dbReference type="PROSITE" id="PS51186">
    <property type="entry name" value="GNAT"/>
    <property type="match status" value="1"/>
</dbReference>
<dbReference type="PANTHER" id="PTHR13947:SF37">
    <property type="entry name" value="LD18367P"/>
    <property type="match status" value="1"/>
</dbReference>
<dbReference type="STRING" id="58114.SAMN05216270_10223"/>
<organism evidence="3 4">
    <name type="scientific">Glycomyces harbinensis</name>
    <dbReference type="NCBI Taxonomy" id="58114"/>
    <lineage>
        <taxon>Bacteria</taxon>
        <taxon>Bacillati</taxon>
        <taxon>Actinomycetota</taxon>
        <taxon>Actinomycetes</taxon>
        <taxon>Glycomycetales</taxon>
        <taxon>Glycomycetaceae</taxon>
        <taxon>Glycomyces</taxon>
    </lineage>
</organism>
<dbReference type="InterPro" id="IPR000182">
    <property type="entry name" value="GNAT_dom"/>
</dbReference>
<evidence type="ECO:0000313" key="3">
    <source>
        <dbReference type="EMBL" id="SDD14609.1"/>
    </source>
</evidence>
<keyword evidence="1 3" id="KW-0808">Transferase</keyword>
<evidence type="ECO:0000313" key="4">
    <source>
        <dbReference type="Proteomes" id="UP000198949"/>
    </source>
</evidence>
<dbReference type="AlphaFoldDB" id="A0A1G6SCL2"/>
<dbReference type="Gene3D" id="3.40.630.30">
    <property type="match status" value="1"/>
</dbReference>
<protein>
    <submittedName>
        <fullName evidence="3">Acetyltransferase (GNAT) family protein</fullName>
    </submittedName>
</protein>